<evidence type="ECO:0000313" key="2">
    <source>
        <dbReference type="Proteomes" id="UP001141327"/>
    </source>
</evidence>
<comment type="caution">
    <text evidence="1">The sequence shown here is derived from an EMBL/GenBank/DDBJ whole genome shotgun (WGS) entry which is preliminary data.</text>
</comment>
<dbReference type="Gene3D" id="3.80.10.10">
    <property type="entry name" value="Ribonuclease Inhibitor"/>
    <property type="match status" value="1"/>
</dbReference>
<dbReference type="InterPro" id="IPR032675">
    <property type="entry name" value="LRR_dom_sf"/>
</dbReference>
<dbReference type="SUPFAM" id="SSF52047">
    <property type="entry name" value="RNI-like"/>
    <property type="match status" value="1"/>
</dbReference>
<protein>
    <recommendedName>
        <fullName evidence="3">F-box domain-containing protein</fullName>
    </recommendedName>
</protein>
<evidence type="ECO:0000313" key="1">
    <source>
        <dbReference type="EMBL" id="KAJ4456014.1"/>
    </source>
</evidence>
<dbReference type="PANTHER" id="PTHR38926:SF5">
    <property type="entry name" value="F-BOX AND LEUCINE-RICH REPEAT PROTEIN 6"/>
    <property type="match status" value="1"/>
</dbReference>
<reference evidence="1" key="1">
    <citation type="journal article" date="2022" name="bioRxiv">
        <title>Genomics of Preaxostyla Flagellates Illuminates Evolutionary Transitions and the Path Towards Mitochondrial Loss.</title>
        <authorList>
            <person name="Novak L.V.F."/>
            <person name="Treitli S.C."/>
            <person name="Pyrih J."/>
            <person name="Halakuc P."/>
            <person name="Pipaliya S.V."/>
            <person name="Vacek V."/>
            <person name="Brzon O."/>
            <person name="Soukal P."/>
            <person name="Eme L."/>
            <person name="Dacks J.B."/>
            <person name="Karnkowska A."/>
            <person name="Elias M."/>
            <person name="Hampl V."/>
        </authorList>
    </citation>
    <scope>NUCLEOTIDE SEQUENCE</scope>
    <source>
        <strain evidence="1">RCP-MX</strain>
    </source>
</reference>
<dbReference type="Proteomes" id="UP001141327">
    <property type="component" value="Unassembled WGS sequence"/>
</dbReference>
<dbReference type="SUPFAM" id="SSF52058">
    <property type="entry name" value="L domain-like"/>
    <property type="match status" value="1"/>
</dbReference>
<dbReference type="EMBL" id="JAPMOS010000085">
    <property type="protein sequence ID" value="KAJ4456014.1"/>
    <property type="molecule type" value="Genomic_DNA"/>
</dbReference>
<evidence type="ECO:0008006" key="3">
    <source>
        <dbReference type="Google" id="ProtNLM"/>
    </source>
</evidence>
<gene>
    <name evidence="1" type="ORF">PAPYR_8923</name>
</gene>
<proteinExistence type="predicted"/>
<keyword evidence="2" id="KW-1185">Reference proteome</keyword>
<name>A0ABQ8U9N0_9EUKA</name>
<dbReference type="PANTHER" id="PTHR38926">
    <property type="entry name" value="F-BOX DOMAIN CONTAINING PROTEIN, EXPRESSED"/>
    <property type="match status" value="1"/>
</dbReference>
<organism evidence="1 2">
    <name type="scientific">Paratrimastix pyriformis</name>
    <dbReference type="NCBI Taxonomy" id="342808"/>
    <lineage>
        <taxon>Eukaryota</taxon>
        <taxon>Metamonada</taxon>
        <taxon>Preaxostyla</taxon>
        <taxon>Paratrimastigidae</taxon>
        <taxon>Paratrimastix</taxon>
    </lineage>
</organism>
<accession>A0ABQ8U9N0</accession>
<sequence length="717" mass="78585">MMMEIISRLPLELYLLVIEASEYPTITYIQLISLSHAIRMTVNGAVHDLSFDDSDPALPTVSAEALSALARSCKNLVKMSLVDQRIPFFEHDSPAITAWVQTTFGGLHSLTYLRLPLGPLVLALLEAGHLADLKELWLDRSRTRLVDSALLVALGRFCPNLQALHILGYTNQDTSTFDYTALYPLASTLRQLSIPELPVTSSLGNLLVRCESLEKLAIPRCPPALRHLCSRLVRLATRLEGQSLAKLADLGICRLAEFDLMTTESPALPRLLAANQDTLRSVALRIQGISNCRFFATPDESPPTSEQALLPPALLARLESLSLAHLGTYRHPISIASNQLRRLVLREVHLGSLSSLTLDCPSLTTLELPQFRSCAEPYALTMHCPSLDRLRAPWSWSLLPTATGWADALLDQLRAGSPRLRQLTEFWAGRSGMCDELLAGCCRLTRLDIRLASAQFVGGQQPSVLRLPGSLERLEITFLGSDDDNTPPTNLRLEGAGLRVLRLRGDDIGVARDTPRARLTLCCPVLANLQLEWNELASLTMESPHPVPLVFLRDSGGALNEACLLSLLEEHGAHLRHVTLKTPAPPLAWPRRSASLGRLPQLACLTLGTYPADLVLTCPPLRRLTIGGPFSVTAASSRRPVLCALTLNCPLLEELQAPFEVVLSRFEIGNSNLLRIGGQIDRTWRGQLASRFPGASLEKATGDDAWLADRPGGFSIF</sequence>